<proteinExistence type="predicted"/>
<organism evidence="1 2">
    <name type="scientific">Ectopseudomonas oleovorans</name>
    <name type="common">Pseudomonas oleovorans</name>
    <dbReference type="NCBI Taxonomy" id="301"/>
    <lineage>
        <taxon>Bacteria</taxon>
        <taxon>Pseudomonadati</taxon>
        <taxon>Pseudomonadota</taxon>
        <taxon>Gammaproteobacteria</taxon>
        <taxon>Pseudomonadales</taxon>
        <taxon>Pseudomonadaceae</taxon>
        <taxon>Ectopseudomonas</taxon>
    </lineage>
</organism>
<name>A0A427HEZ5_ECTOL</name>
<sequence>MNPSLPQDVLDQIAREILHFDHAPAAFLEAWKRGIQIAGVEWFGDGTHEGMRQAETKWELRPNVLRLNDALGVLSGGQRMFLSAMVSFYNAQEGGAMLKRCQFEGLADLGGLDLERRKVIADLVLHYDGW</sequence>
<comment type="caution">
    <text evidence="1">The sequence shown here is derived from an EMBL/GenBank/DDBJ whole genome shotgun (WGS) entry which is preliminary data.</text>
</comment>
<protein>
    <submittedName>
        <fullName evidence="1">Uncharacterized protein</fullName>
    </submittedName>
</protein>
<accession>A0A427HEZ5</accession>
<evidence type="ECO:0000313" key="1">
    <source>
        <dbReference type="EMBL" id="RRW33160.1"/>
    </source>
</evidence>
<dbReference type="EMBL" id="RHRS01000042">
    <property type="protein sequence ID" value="RRW33160.1"/>
    <property type="molecule type" value="Genomic_DNA"/>
</dbReference>
<reference evidence="1 2" key="1">
    <citation type="submission" date="2018-10" db="EMBL/GenBank/DDBJ databases">
        <title>Transmission dynamics of multidrug resistant bacteria on intensive care unit surfaces.</title>
        <authorList>
            <person name="D'Souza A.W."/>
            <person name="Potter R.F."/>
            <person name="Wallace M."/>
            <person name="Shupe A."/>
            <person name="Patel S."/>
            <person name="Sun S."/>
            <person name="Gul D."/>
            <person name="Kwon J.H."/>
            <person name="Andleeb S."/>
            <person name="Burnham C.-A.D."/>
            <person name="Dantas G."/>
        </authorList>
    </citation>
    <scope>NUCLEOTIDE SEQUENCE [LARGE SCALE GENOMIC DNA]</scope>
    <source>
        <strain evidence="1 2">PO_271</strain>
    </source>
</reference>
<gene>
    <name evidence="1" type="ORF">EGJ44_15665</name>
</gene>
<dbReference type="RefSeq" id="WP_124084258.1">
    <property type="nucleotide sequence ID" value="NZ_RHRS01000042.1"/>
</dbReference>
<evidence type="ECO:0000313" key="2">
    <source>
        <dbReference type="Proteomes" id="UP000272833"/>
    </source>
</evidence>
<dbReference type="Proteomes" id="UP000272833">
    <property type="component" value="Unassembled WGS sequence"/>
</dbReference>
<dbReference type="AlphaFoldDB" id="A0A427HEZ5"/>